<evidence type="ECO:0000256" key="7">
    <source>
        <dbReference type="SAM" id="Phobius"/>
    </source>
</evidence>
<dbReference type="EMBL" id="JACIJF010000009">
    <property type="protein sequence ID" value="MBB5711775.1"/>
    <property type="molecule type" value="Genomic_DNA"/>
</dbReference>
<protein>
    <submittedName>
        <fullName evidence="9">NNP family nitrate/nitrite transporter-like MFS transporter</fullName>
    </submittedName>
</protein>
<feature type="transmembrane region" description="Helical" evidence="7">
    <location>
        <begin position="107"/>
        <end position="125"/>
    </location>
</feature>
<feature type="transmembrane region" description="Helical" evidence="7">
    <location>
        <begin position="298"/>
        <end position="319"/>
    </location>
</feature>
<feature type="domain" description="Major facilitator superfamily (MFS) profile" evidence="8">
    <location>
        <begin position="38"/>
        <end position="416"/>
    </location>
</feature>
<evidence type="ECO:0000256" key="1">
    <source>
        <dbReference type="ARBA" id="ARBA00004141"/>
    </source>
</evidence>
<feature type="transmembrane region" description="Helical" evidence="7">
    <location>
        <begin position="131"/>
        <end position="152"/>
    </location>
</feature>
<dbReference type="GO" id="GO:0015112">
    <property type="term" value="F:nitrate transmembrane transporter activity"/>
    <property type="evidence" value="ECO:0007669"/>
    <property type="project" value="InterPro"/>
</dbReference>
<evidence type="ECO:0000259" key="8">
    <source>
        <dbReference type="PROSITE" id="PS50850"/>
    </source>
</evidence>
<comment type="subcellular location">
    <subcellularLocation>
        <location evidence="1">Membrane</location>
        <topology evidence="1">Multi-pass membrane protein</topology>
    </subcellularLocation>
</comment>
<feature type="transmembrane region" description="Helical" evidence="7">
    <location>
        <begin position="266"/>
        <end position="286"/>
    </location>
</feature>
<evidence type="ECO:0000313" key="10">
    <source>
        <dbReference type="Proteomes" id="UP000527143"/>
    </source>
</evidence>
<keyword evidence="4 7" id="KW-1133">Transmembrane helix</keyword>
<dbReference type="RefSeq" id="WP_184089145.1">
    <property type="nucleotide sequence ID" value="NZ_JACIJF010000009.1"/>
</dbReference>
<comment type="similarity">
    <text evidence="2">Belongs to the major facilitator superfamily. Nitrate/nitrite porter (TC 2.A.1.8) family.</text>
</comment>
<dbReference type="Gene3D" id="1.20.1250.20">
    <property type="entry name" value="MFS general substrate transporter like domains"/>
    <property type="match status" value="1"/>
</dbReference>
<comment type="caution">
    <text evidence="9">The sequence shown here is derived from an EMBL/GenBank/DDBJ whole genome shotgun (WGS) entry which is preliminary data.</text>
</comment>
<feature type="transmembrane region" description="Helical" evidence="7">
    <location>
        <begin position="191"/>
        <end position="213"/>
    </location>
</feature>
<evidence type="ECO:0000256" key="2">
    <source>
        <dbReference type="ARBA" id="ARBA00008432"/>
    </source>
</evidence>
<evidence type="ECO:0000256" key="5">
    <source>
        <dbReference type="ARBA" id="ARBA00023063"/>
    </source>
</evidence>
<keyword evidence="10" id="KW-1185">Reference proteome</keyword>
<dbReference type="InterPro" id="IPR020846">
    <property type="entry name" value="MFS_dom"/>
</dbReference>
<dbReference type="Proteomes" id="UP000527143">
    <property type="component" value="Unassembled WGS sequence"/>
</dbReference>
<evidence type="ECO:0000256" key="4">
    <source>
        <dbReference type="ARBA" id="ARBA00022989"/>
    </source>
</evidence>
<keyword evidence="6 7" id="KW-0472">Membrane</keyword>
<feature type="transmembrane region" description="Helical" evidence="7">
    <location>
        <begin position="77"/>
        <end position="100"/>
    </location>
</feature>
<sequence length="427" mass="44121">MKIPELLHQGFDWIGGGADIEFSPKRKKSDFWSSGHTPTLIAAFLYFDLAFMVWVLLGPLAPDIAADLALSPAQKGLMVATPTLAGAMLRLVVGLLADWIGPKRTGVISQLIVIGGLLVAWSLGVRSFGGILALGTLLGFAGASFAVALPLASRWYPPEHQGKAMGIAGMGNSGTVLAALFAPALAQALGWNAVLGLVCIPLSIVLVAFVVMAKDAPNQPAPQPLAAYLEPLRTADAWWFMLFYGVTFGGFSGLASSLTIYFSDQFALSTVTAGYCTAACVFAGSLVRPIGGALADRIGGVSTLTTVYVVAALALLGVSMSPASLPVALTLFVIAMLALGTGNGAVFQLVPQRFGKEIGILTGLVGMAGGVGGFYLASSLGFARQVTGGFGPGFLIFALLALAALAGLTFVKGRWRVRWAATAGVRI</sequence>
<reference evidence="9 10" key="1">
    <citation type="submission" date="2020-08" db="EMBL/GenBank/DDBJ databases">
        <title>Genomic Encyclopedia of Type Strains, Phase IV (KMG-IV): sequencing the most valuable type-strain genomes for metagenomic binning, comparative biology and taxonomic classification.</title>
        <authorList>
            <person name="Goeker M."/>
        </authorList>
    </citation>
    <scope>NUCLEOTIDE SEQUENCE [LARGE SCALE GENOMIC DNA]</scope>
    <source>
        <strain evidence="9 10">DSM 26736</strain>
    </source>
</reference>
<organism evidence="9 10">
    <name type="scientific">Sphingomonas xinjiangensis</name>
    <dbReference type="NCBI Taxonomy" id="643568"/>
    <lineage>
        <taxon>Bacteria</taxon>
        <taxon>Pseudomonadati</taxon>
        <taxon>Pseudomonadota</taxon>
        <taxon>Alphaproteobacteria</taxon>
        <taxon>Sphingomonadales</taxon>
        <taxon>Sphingomonadaceae</taxon>
        <taxon>Sphingomonas</taxon>
    </lineage>
</organism>
<feature type="transmembrane region" description="Helical" evidence="7">
    <location>
        <begin position="358"/>
        <end position="377"/>
    </location>
</feature>
<dbReference type="InterPro" id="IPR011701">
    <property type="entry name" value="MFS"/>
</dbReference>
<keyword evidence="3 7" id="KW-0812">Transmembrane</keyword>
<feature type="transmembrane region" description="Helical" evidence="7">
    <location>
        <begin position="389"/>
        <end position="411"/>
    </location>
</feature>
<dbReference type="PROSITE" id="PS50850">
    <property type="entry name" value="MFS"/>
    <property type="match status" value="1"/>
</dbReference>
<dbReference type="AlphaFoldDB" id="A0A840YHF0"/>
<feature type="transmembrane region" description="Helical" evidence="7">
    <location>
        <begin position="35"/>
        <end position="57"/>
    </location>
</feature>
<evidence type="ECO:0000313" key="9">
    <source>
        <dbReference type="EMBL" id="MBB5711775.1"/>
    </source>
</evidence>
<feature type="transmembrane region" description="Helical" evidence="7">
    <location>
        <begin position="325"/>
        <end position="346"/>
    </location>
</feature>
<evidence type="ECO:0000256" key="6">
    <source>
        <dbReference type="ARBA" id="ARBA00023136"/>
    </source>
</evidence>
<feature type="transmembrane region" description="Helical" evidence="7">
    <location>
        <begin position="164"/>
        <end position="185"/>
    </location>
</feature>
<dbReference type="GO" id="GO:0042128">
    <property type="term" value="P:nitrate assimilation"/>
    <property type="evidence" value="ECO:0007669"/>
    <property type="project" value="UniProtKB-KW"/>
</dbReference>
<dbReference type="SUPFAM" id="SSF103473">
    <property type="entry name" value="MFS general substrate transporter"/>
    <property type="match status" value="1"/>
</dbReference>
<keyword evidence="5" id="KW-0534">Nitrate assimilation</keyword>
<dbReference type="InterPro" id="IPR036259">
    <property type="entry name" value="MFS_trans_sf"/>
</dbReference>
<dbReference type="CDD" id="cd17341">
    <property type="entry name" value="MFS_NRT2_like"/>
    <property type="match status" value="1"/>
</dbReference>
<dbReference type="GO" id="GO:0016020">
    <property type="term" value="C:membrane"/>
    <property type="evidence" value="ECO:0007669"/>
    <property type="project" value="UniProtKB-SubCell"/>
</dbReference>
<accession>A0A840YHF0</accession>
<evidence type="ECO:0000256" key="3">
    <source>
        <dbReference type="ARBA" id="ARBA00022692"/>
    </source>
</evidence>
<dbReference type="Pfam" id="PF07690">
    <property type="entry name" value="MFS_1"/>
    <property type="match status" value="1"/>
</dbReference>
<dbReference type="InterPro" id="IPR044772">
    <property type="entry name" value="NO3_transporter"/>
</dbReference>
<feature type="transmembrane region" description="Helical" evidence="7">
    <location>
        <begin position="238"/>
        <end position="260"/>
    </location>
</feature>
<dbReference type="PANTHER" id="PTHR23515">
    <property type="entry name" value="HIGH-AFFINITY NITRATE TRANSPORTER 2.3"/>
    <property type="match status" value="1"/>
</dbReference>
<gene>
    <name evidence="9" type="ORF">FHT02_003026</name>
</gene>
<name>A0A840YHF0_9SPHN</name>
<proteinExistence type="inferred from homology"/>